<dbReference type="InterPro" id="IPR019428">
    <property type="entry name" value="7TM_GPCR_serpentine_rcpt_Str"/>
</dbReference>
<feature type="transmembrane region" description="Helical" evidence="1">
    <location>
        <begin position="89"/>
        <end position="111"/>
    </location>
</feature>
<sequence length="341" mass="40288">MESEFAVFVSYSAYWLTLLFNSLLIYLTAYHTKRISLTYRRMIIGFASLGIGFSTLDIIVRPIMHSYNGCFLYFSLEGVFRSSKAISEVLLAIYSAVYSSILSFLSIQYIFRTCLVMKPRLTDYFHGWKFIFWFGYVFIFGFIWGFITYVYAYPDQYARDYVREEMYEQYKVDSYDVPLFVLLAYGEQNNTRFVRFQSLVCIFGQMGVMTLQYMIMMICGFLLYKKISSELQQTQEMKAHSQVQKQFFKALLYQLACPSLLVHLPAVPLFFAPFFDMKFSFRTRLVVYFFSIYPLLDSLILFLVVSDYRLAMKSKQKNCDVSKPAVSQLCRVYFHDHMYLI</sequence>
<dbReference type="OrthoDB" id="5838765at2759"/>
<dbReference type="SUPFAM" id="SSF81321">
    <property type="entry name" value="Family A G protein-coupled receptor-like"/>
    <property type="match status" value="1"/>
</dbReference>
<feature type="transmembrane region" description="Helical" evidence="1">
    <location>
        <begin position="42"/>
        <end position="64"/>
    </location>
</feature>
<feature type="transmembrane region" description="Helical" evidence="1">
    <location>
        <begin position="131"/>
        <end position="152"/>
    </location>
</feature>
<protein>
    <recommendedName>
        <fullName evidence="4">Seven TM Receptor</fullName>
    </recommendedName>
</protein>
<dbReference type="STRING" id="135651.G0NHM2"/>
<organism evidence="3">
    <name type="scientific">Caenorhabditis brenneri</name>
    <name type="common">Nematode worm</name>
    <dbReference type="NCBI Taxonomy" id="135651"/>
    <lineage>
        <taxon>Eukaryota</taxon>
        <taxon>Metazoa</taxon>
        <taxon>Ecdysozoa</taxon>
        <taxon>Nematoda</taxon>
        <taxon>Chromadorea</taxon>
        <taxon>Rhabditida</taxon>
        <taxon>Rhabditina</taxon>
        <taxon>Rhabditomorpha</taxon>
        <taxon>Rhabditoidea</taxon>
        <taxon>Rhabditidae</taxon>
        <taxon>Peloderinae</taxon>
        <taxon>Caenorhabditis</taxon>
    </lineage>
</organism>
<dbReference type="InParanoid" id="G0NHM2"/>
<keyword evidence="1" id="KW-0812">Transmembrane</keyword>
<dbReference type="EMBL" id="GL379886">
    <property type="protein sequence ID" value="EGT31529.1"/>
    <property type="molecule type" value="Genomic_DNA"/>
</dbReference>
<proteinExistence type="predicted"/>
<feature type="transmembrane region" description="Helical" evidence="1">
    <location>
        <begin position="251"/>
        <end position="273"/>
    </location>
</feature>
<evidence type="ECO:0000313" key="2">
    <source>
        <dbReference type="EMBL" id="EGT31529.1"/>
    </source>
</evidence>
<evidence type="ECO:0000256" key="1">
    <source>
        <dbReference type="SAM" id="Phobius"/>
    </source>
</evidence>
<accession>G0NHM2</accession>
<reference evidence="3" key="1">
    <citation type="submission" date="2011-07" db="EMBL/GenBank/DDBJ databases">
        <authorList>
            <consortium name="Caenorhabditis brenneri Sequencing and Analysis Consortium"/>
            <person name="Wilson R.K."/>
        </authorList>
    </citation>
    <scope>NUCLEOTIDE SEQUENCE [LARGE SCALE GENOMIC DNA]</scope>
    <source>
        <strain evidence="3">PB2801</strain>
    </source>
</reference>
<dbReference type="Pfam" id="PF10326">
    <property type="entry name" value="7TM_GPCR_Str"/>
    <property type="match status" value="1"/>
</dbReference>
<feature type="transmembrane region" description="Helical" evidence="1">
    <location>
        <begin position="285"/>
        <end position="305"/>
    </location>
</feature>
<gene>
    <name evidence="2" type="ORF">CAEBREN_14204</name>
</gene>
<dbReference type="eggNOG" id="ENOG502TANV">
    <property type="taxonomic scope" value="Eukaryota"/>
</dbReference>
<name>G0NHM2_CAEBE</name>
<dbReference type="AlphaFoldDB" id="G0NHM2"/>
<feature type="transmembrane region" description="Helical" evidence="1">
    <location>
        <begin position="202"/>
        <end position="224"/>
    </location>
</feature>
<dbReference type="HOGENOM" id="CLU_036335_4_2_1"/>
<feature type="transmembrane region" description="Helical" evidence="1">
    <location>
        <begin position="12"/>
        <end position="30"/>
    </location>
</feature>
<keyword evidence="3" id="KW-1185">Reference proteome</keyword>
<dbReference type="PANTHER" id="PTHR46000:SF10">
    <property type="entry name" value="SEVEN TM RECEPTOR"/>
    <property type="match status" value="1"/>
</dbReference>
<evidence type="ECO:0000313" key="3">
    <source>
        <dbReference type="Proteomes" id="UP000008068"/>
    </source>
</evidence>
<evidence type="ECO:0008006" key="4">
    <source>
        <dbReference type="Google" id="ProtNLM"/>
    </source>
</evidence>
<dbReference type="FunCoup" id="G0NHM2">
    <property type="interactions" value="171"/>
</dbReference>
<keyword evidence="1" id="KW-0472">Membrane</keyword>
<keyword evidence="1" id="KW-1133">Transmembrane helix</keyword>
<dbReference type="Proteomes" id="UP000008068">
    <property type="component" value="Unassembled WGS sequence"/>
</dbReference>
<dbReference type="OMA" id="YMIMMIC"/>
<dbReference type="PANTHER" id="PTHR46000">
    <property type="entry name" value="SEVEN TM RECEPTOR-RELATED"/>
    <property type="match status" value="1"/>
</dbReference>